<dbReference type="SUPFAM" id="SSF52540">
    <property type="entry name" value="P-loop containing nucleoside triphosphate hydrolases"/>
    <property type="match status" value="1"/>
</dbReference>
<dbReference type="SUPFAM" id="SSF50494">
    <property type="entry name" value="Trypsin-like serine proteases"/>
    <property type="match status" value="1"/>
</dbReference>
<dbReference type="RefSeq" id="WP_191165687.1">
    <property type="nucleotide sequence ID" value="NZ_JACWMX010000010.1"/>
</dbReference>
<keyword evidence="2" id="KW-1185">Reference proteome</keyword>
<sequence length="628" mass="68681">MLNIIDIIKGIRCTRAEFAKLFADAQAMAERKEIIAFEAIAPSAYDGAAIHEGLSYSKERGFLAQLTELIVSNQLEDGSLANALIQIATANEPEDTGLQAMSRIAAGLDAPLEFTRGMVKGMRITAKILIDGDAAGTGILVSPDAILTSWHVVEPLFESDGQLYQPAANTAERLSVEFDNFLNLINLKSKYAKSKIAIDAHEQWCIGFSVCHQEELLQKLPQDLSQLNGHWDYALIRLSKAPGFERDWETIEYPNPVPAPDGKIILFQHPAGQSLKMDQRLITTPDPDYPNIVPSFRFVHSANTVSGSSGGPCFNKDFKLFGIHQGCWSNRNGNILNRGVPLLRITEHMAENQIYLPEVDAGGRPVWRISGASEFTPVVGCDDFKSAVWACVQNEPKKIILVSGVQGSGKTFRLAVLAAILPQSSHLILNLSAAIISKMSASELAQHICEAAGGVFSPNVTEEGVSSTSSIWIKTVLIPDIIASLEASRGERLVWIGIADLNSYSIEDGSASELLFGLYERALSEDWLRFVLDDMQINLPQSLRDTILPCRVSEITKEEIQDFFLRYNRALPSGLDDSAISVAASSVYVQYKRAVSNNPEKGGTILADEVILMIKEVLSDSFKKASNG</sequence>
<dbReference type="InterPro" id="IPR027417">
    <property type="entry name" value="P-loop_NTPase"/>
</dbReference>
<name>A0A926S3T4_9SPHI</name>
<gene>
    <name evidence="1" type="ORF">IDJ76_19240</name>
</gene>
<dbReference type="Pfam" id="PF13365">
    <property type="entry name" value="Trypsin_2"/>
    <property type="match status" value="1"/>
</dbReference>
<accession>A0A926S3T4</accession>
<dbReference type="Proteomes" id="UP000619078">
    <property type="component" value="Unassembled WGS sequence"/>
</dbReference>
<comment type="caution">
    <text evidence="1">The sequence shown here is derived from an EMBL/GenBank/DDBJ whole genome shotgun (WGS) entry which is preliminary data.</text>
</comment>
<dbReference type="EMBL" id="JACWMX010000010">
    <property type="protein sequence ID" value="MBD1395247.1"/>
    <property type="molecule type" value="Genomic_DNA"/>
</dbReference>
<proteinExistence type="predicted"/>
<reference evidence="1" key="1">
    <citation type="submission" date="2020-09" db="EMBL/GenBank/DDBJ databases">
        <title>Novel species of Mucilaginibacter isolated from a glacier on the Tibetan Plateau.</title>
        <authorList>
            <person name="Liu Q."/>
            <person name="Xin Y.-H."/>
        </authorList>
    </citation>
    <scope>NUCLEOTIDE SEQUENCE</scope>
    <source>
        <strain evidence="1">ZB1P21</strain>
    </source>
</reference>
<evidence type="ECO:0000313" key="2">
    <source>
        <dbReference type="Proteomes" id="UP000619078"/>
    </source>
</evidence>
<dbReference type="AlphaFoldDB" id="A0A926S3T4"/>
<dbReference type="Gene3D" id="2.40.10.10">
    <property type="entry name" value="Trypsin-like serine proteases"/>
    <property type="match status" value="2"/>
</dbReference>
<dbReference type="InterPro" id="IPR009003">
    <property type="entry name" value="Peptidase_S1_PA"/>
</dbReference>
<protein>
    <submittedName>
        <fullName evidence="1">Trypsin-like peptidase domain-containing protein</fullName>
    </submittedName>
</protein>
<evidence type="ECO:0000313" key="1">
    <source>
        <dbReference type="EMBL" id="MBD1395247.1"/>
    </source>
</evidence>
<dbReference type="InterPro" id="IPR043504">
    <property type="entry name" value="Peptidase_S1_PA_chymotrypsin"/>
</dbReference>
<organism evidence="1 2">
    <name type="scientific">Mucilaginibacter glaciei</name>
    <dbReference type="NCBI Taxonomy" id="2772109"/>
    <lineage>
        <taxon>Bacteria</taxon>
        <taxon>Pseudomonadati</taxon>
        <taxon>Bacteroidota</taxon>
        <taxon>Sphingobacteriia</taxon>
        <taxon>Sphingobacteriales</taxon>
        <taxon>Sphingobacteriaceae</taxon>
        <taxon>Mucilaginibacter</taxon>
    </lineage>
</organism>